<evidence type="ECO:0008006" key="4">
    <source>
        <dbReference type="Google" id="ProtNLM"/>
    </source>
</evidence>
<protein>
    <recommendedName>
        <fullName evidence="4">Fanconi Anaemia group E protein C-terminal domain-containing protein</fullName>
    </recommendedName>
</protein>
<dbReference type="PANTHER" id="PTHR32094:SF5">
    <property type="entry name" value="FANCONI ANEMIA GROUP E PROTEIN"/>
    <property type="match status" value="1"/>
</dbReference>
<dbReference type="EMBL" id="LSYV01000014">
    <property type="protein sequence ID" value="KXZ51344.1"/>
    <property type="molecule type" value="Genomic_DNA"/>
</dbReference>
<reference evidence="3" key="1">
    <citation type="journal article" date="2016" name="Nat. Commun.">
        <title>The Gonium pectorale genome demonstrates co-option of cell cycle regulation during the evolution of multicellularity.</title>
        <authorList>
            <person name="Hanschen E.R."/>
            <person name="Marriage T.N."/>
            <person name="Ferris P.J."/>
            <person name="Hamaji T."/>
            <person name="Toyoda A."/>
            <person name="Fujiyama A."/>
            <person name="Neme R."/>
            <person name="Noguchi H."/>
            <person name="Minakuchi Y."/>
            <person name="Suzuki M."/>
            <person name="Kawai-Toyooka H."/>
            <person name="Smith D.R."/>
            <person name="Sparks H."/>
            <person name="Anderson J."/>
            <person name="Bakaric R."/>
            <person name="Luria V."/>
            <person name="Karger A."/>
            <person name="Kirschner M.W."/>
            <person name="Durand P.M."/>
            <person name="Michod R.E."/>
            <person name="Nozaki H."/>
            <person name="Olson B.J."/>
        </authorList>
    </citation>
    <scope>NUCLEOTIDE SEQUENCE [LARGE SCALE GENOMIC DNA]</scope>
    <source>
        <strain evidence="3">NIES-2863</strain>
    </source>
</reference>
<dbReference type="OrthoDB" id="552180at2759"/>
<name>A0A150GNG4_GONPE</name>
<dbReference type="STRING" id="33097.A0A150GNG4"/>
<dbReference type="AlphaFoldDB" id="A0A150GNG4"/>
<keyword evidence="3" id="KW-1185">Reference proteome</keyword>
<gene>
    <name evidence="2" type="ORF">GPECTOR_13g832</name>
</gene>
<sequence>MIAFGDPEHGGLDASPVMKRPRSDSARTGAAEEASPPGLAAAGGEADGCAWQRLEALAERCAACGASRPDDDTAGAASAATTATTAPPLLPPDAVLLLTRHVLTPRLSGAAARVLLAAAVAPAVAAVERVLPKPLQQALAAAAAAHPRPLTEAVLAPVARQRALTVGQAQLLSKTATGGGAVAAGGGSGTATGSGLPAPLKALVLRAAASAAPDWNDGHIAVAQGLLEAAGDGLDAETLAALTEALCAAVRCGPPAMARSVPLCRLLLSALARHGPALGPAALAALREAAAATATFLTKPCLAKLAELVAAQRQPDPSLPPVQRAAA</sequence>
<dbReference type="GO" id="GO:0043240">
    <property type="term" value="C:Fanconi anaemia nuclear complex"/>
    <property type="evidence" value="ECO:0007669"/>
    <property type="project" value="InterPro"/>
</dbReference>
<evidence type="ECO:0000313" key="3">
    <source>
        <dbReference type="Proteomes" id="UP000075714"/>
    </source>
</evidence>
<organism evidence="2 3">
    <name type="scientific">Gonium pectorale</name>
    <name type="common">Green alga</name>
    <dbReference type="NCBI Taxonomy" id="33097"/>
    <lineage>
        <taxon>Eukaryota</taxon>
        <taxon>Viridiplantae</taxon>
        <taxon>Chlorophyta</taxon>
        <taxon>core chlorophytes</taxon>
        <taxon>Chlorophyceae</taxon>
        <taxon>CS clade</taxon>
        <taxon>Chlamydomonadales</taxon>
        <taxon>Volvocaceae</taxon>
        <taxon>Gonium</taxon>
    </lineage>
</organism>
<feature type="compositionally biased region" description="Low complexity" evidence="1">
    <location>
        <begin position="74"/>
        <end position="85"/>
    </location>
</feature>
<dbReference type="Gene3D" id="1.25.40.480">
    <property type="match status" value="1"/>
</dbReference>
<comment type="caution">
    <text evidence="2">The sequence shown here is derived from an EMBL/GenBank/DDBJ whole genome shotgun (WGS) entry which is preliminary data.</text>
</comment>
<accession>A0A150GNG4</accession>
<dbReference type="PANTHER" id="PTHR32094">
    <property type="entry name" value="FANCONI ANEMIA GROUP E PROTEIN"/>
    <property type="match status" value="1"/>
</dbReference>
<dbReference type="Proteomes" id="UP000075714">
    <property type="component" value="Unassembled WGS sequence"/>
</dbReference>
<feature type="region of interest" description="Disordered" evidence="1">
    <location>
        <begin position="65"/>
        <end position="85"/>
    </location>
</feature>
<dbReference type="GO" id="GO:0036297">
    <property type="term" value="P:interstrand cross-link repair"/>
    <property type="evidence" value="ECO:0007669"/>
    <property type="project" value="InterPro"/>
</dbReference>
<evidence type="ECO:0000256" key="1">
    <source>
        <dbReference type="SAM" id="MobiDB-lite"/>
    </source>
</evidence>
<evidence type="ECO:0000313" key="2">
    <source>
        <dbReference type="EMBL" id="KXZ51344.1"/>
    </source>
</evidence>
<dbReference type="InterPro" id="IPR039685">
    <property type="entry name" value="FANCE"/>
</dbReference>
<proteinExistence type="predicted"/>
<feature type="region of interest" description="Disordered" evidence="1">
    <location>
        <begin position="1"/>
        <end position="44"/>
    </location>
</feature>
<feature type="compositionally biased region" description="Basic and acidic residues" evidence="1">
    <location>
        <begin position="1"/>
        <end position="11"/>
    </location>
</feature>